<dbReference type="AlphaFoldDB" id="A0A8G1UJX7"/>
<sequence>MTPPAEQVTVDAQQYIDQLRTQLVEAWAQSQAHLALARTENAARASRETEKDSQLAALQRALADKDREIAALKATAASLQGGSTRP</sequence>
<proteinExistence type="predicted"/>
<evidence type="ECO:0000313" key="2">
    <source>
        <dbReference type="Proteomes" id="UP000267408"/>
    </source>
</evidence>
<dbReference type="OrthoDB" id="9880691at2"/>
<gene>
    <name evidence="1" type="ORF">EDD39_1074</name>
</gene>
<dbReference type="Proteomes" id="UP000267408">
    <property type="component" value="Unassembled WGS sequence"/>
</dbReference>
<comment type="caution">
    <text evidence="1">The sequence shown here is derived from an EMBL/GenBank/DDBJ whole genome shotgun (WGS) entry which is preliminary data.</text>
</comment>
<protein>
    <submittedName>
        <fullName evidence="1">Uncharacterized protein</fullName>
    </submittedName>
</protein>
<accession>A0A8G1UJX7</accession>
<reference evidence="1 2" key="1">
    <citation type="submission" date="2018-11" db="EMBL/GenBank/DDBJ databases">
        <title>Sequencing the genomes of 1000 actinobacteria strains.</title>
        <authorList>
            <person name="Klenk H.-P."/>
        </authorList>
    </citation>
    <scope>NUCLEOTIDE SEQUENCE [LARGE SCALE GENOMIC DNA]</scope>
    <source>
        <strain evidence="1 2">DSM 44780</strain>
    </source>
</reference>
<dbReference type="EMBL" id="RJVJ01000001">
    <property type="protein sequence ID" value="ROR42939.1"/>
    <property type="molecule type" value="Genomic_DNA"/>
</dbReference>
<evidence type="ECO:0000313" key="1">
    <source>
        <dbReference type="EMBL" id="ROR42939.1"/>
    </source>
</evidence>
<name>A0A8G1UJX7_9ACTN</name>
<organism evidence="1 2">
    <name type="scientific">Kitasatospora cineracea</name>
    <dbReference type="NCBI Taxonomy" id="88074"/>
    <lineage>
        <taxon>Bacteria</taxon>
        <taxon>Bacillati</taxon>
        <taxon>Actinomycetota</taxon>
        <taxon>Actinomycetes</taxon>
        <taxon>Kitasatosporales</taxon>
        <taxon>Streptomycetaceae</taxon>
        <taxon>Kitasatospora</taxon>
    </lineage>
</organism>